<comment type="caution">
    <text evidence="9">The sequence shown here is derived from an EMBL/GenBank/DDBJ whole genome shotgun (WGS) entry which is preliminary data.</text>
</comment>
<feature type="transmembrane region" description="Helical" evidence="7">
    <location>
        <begin position="453"/>
        <end position="473"/>
    </location>
</feature>
<keyword evidence="2" id="KW-0813">Transport</keyword>
<feature type="transmembrane region" description="Helical" evidence="7">
    <location>
        <begin position="47"/>
        <end position="68"/>
    </location>
</feature>
<dbReference type="PANTHER" id="PTHR43791:SF86">
    <property type="entry name" value="MAJOR FACILITATOR SUPERFAMILY (MFS) PROFILE DOMAIN-CONTAINING PROTEIN"/>
    <property type="match status" value="1"/>
</dbReference>
<dbReference type="AlphaFoldDB" id="A0A2K0WUT2"/>
<protein>
    <recommendedName>
        <fullName evidence="8">Major facilitator superfamily (MFS) profile domain-containing protein</fullName>
    </recommendedName>
</protein>
<dbReference type="Proteomes" id="UP000236664">
    <property type="component" value="Unassembled WGS sequence"/>
</dbReference>
<feature type="transmembrane region" description="Helical" evidence="7">
    <location>
        <begin position="332"/>
        <end position="350"/>
    </location>
</feature>
<feature type="transmembrane region" description="Helical" evidence="7">
    <location>
        <begin position="122"/>
        <end position="139"/>
    </location>
</feature>
<comment type="subcellular location">
    <subcellularLocation>
        <location evidence="1">Membrane</location>
        <topology evidence="1">Multi-pass membrane protein</topology>
    </subcellularLocation>
</comment>
<keyword evidence="5 7" id="KW-0472">Membrane</keyword>
<dbReference type="GO" id="GO:0022857">
    <property type="term" value="F:transmembrane transporter activity"/>
    <property type="evidence" value="ECO:0007669"/>
    <property type="project" value="InterPro"/>
</dbReference>
<evidence type="ECO:0000256" key="6">
    <source>
        <dbReference type="ARBA" id="ARBA00023180"/>
    </source>
</evidence>
<reference evidence="9 10" key="1">
    <citation type="submission" date="2017-06" db="EMBL/GenBank/DDBJ databases">
        <title>Genome of Fusarium nygamai isolate CS10214.</title>
        <authorList>
            <person name="Gardiner D.M."/>
            <person name="Obanor F."/>
            <person name="Kazan K."/>
        </authorList>
    </citation>
    <scope>NUCLEOTIDE SEQUENCE [LARGE SCALE GENOMIC DNA]</scope>
    <source>
        <strain evidence="9 10">CS10214</strain>
    </source>
</reference>
<feature type="transmembrane region" description="Helical" evidence="7">
    <location>
        <begin position="362"/>
        <end position="380"/>
    </location>
</feature>
<dbReference type="STRING" id="42673.A0A2K0WUT2"/>
<feature type="transmembrane region" description="Helical" evidence="7">
    <location>
        <begin position="295"/>
        <end position="312"/>
    </location>
</feature>
<proteinExistence type="predicted"/>
<evidence type="ECO:0000256" key="4">
    <source>
        <dbReference type="ARBA" id="ARBA00022989"/>
    </source>
</evidence>
<evidence type="ECO:0000256" key="1">
    <source>
        <dbReference type="ARBA" id="ARBA00004141"/>
    </source>
</evidence>
<dbReference type="PANTHER" id="PTHR43791">
    <property type="entry name" value="PERMEASE-RELATED"/>
    <property type="match status" value="1"/>
</dbReference>
<evidence type="ECO:0000256" key="5">
    <source>
        <dbReference type="ARBA" id="ARBA00023136"/>
    </source>
</evidence>
<accession>A0A2K0WUT2</accession>
<name>A0A2K0WUT2_GIBNY</name>
<evidence type="ECO:0000256" key="7">
    <source>
        <dbReference type="SAM" id="Phobius"/>
    </source>
</evidence>
<organism evidence="9 10">
    <name type="scientific">Gibberella nygamai</name>
    <name type="common">Bean root rot disease fungus</name>
    <name type="synonym">Fusarium nygamai</name>
    <dbReference type="NCBI Taxonomy" id="42673"/>
    <lineage>
        <taxon>Eukaryota</taxon>
        <taxon>Fungi</taxon>
        <taxon>Dikarya</taxon>
        <taxon>Ascomycota</taxon>
        <taxon>Pezizomycotina</taxon>
        <taxon>Sordariomycetes</taxon>
        <taxon>Hypocreomycetidae</taxon>
        <taxon>Hypocreales</taxon>
        <taxon>Nectriaceae</taxon>
        <taxon>Fusarium</taxon>
        <taxon>Fusarium fujikuroi species complex</taxon>
    </lineage>
</organism>
<dbReference type="InterPro" id="IPR020846">
    <property type="entry name" value="MFS_dom"/>
</dbReference>
<dbReference type="InterPro" id="IPR011701">
    <property type="entry name" value="MFS"/>
</dbReference>
<dbReference type="EMBL" id="MTQA01000018">
    <property type="protein sequence ID" value="PNP86043.1"/>
    <property type="molecule type" value="Genomic_DNA"/>
</dbReference>
<keyword evidence="6" id="KW-0325">Glycoprotein</keyword>
<dbReference type="Pfam" id="PF07690">
    <property type="entry name" value="MFS_1"/>
    <property type="match status" value="1"/>
</dbReference>
<keyword evidence="4 7" id="KW-1133">Transmembrane helix</keyword>
<gene>
    <name evidence="9" type="ORF">FNYG_01099</name>
</gene>
<dbReference type="Gene3D" id="1.20.1250.20">
    <property type="entry name" value="MFS general substrate transporter like domains"/>
    <property type="match status" value="2"/>
</dbReference>
<evidence type="ECO:0000313" key="10">
    <source>
        <dbReference type="Proteomes" id="UP000236664"/>
    </source>
</evidence>
<keyword evidence="10" id="KW-1185">Reference proteome</keyword>
<evidence type="ECO:0000259" key="8">
    <source>
        <dbReference type="PROSITE" id="PS50850"/>
    </source>
</evidence>
<evidence type="ECO:0000256" key="2">
    <source>
        <dbReference type="ARBA" id="ARBA00022448"/>
    </source>
</evidence>
<feature type="transmembrane region" description="Helical" evidence="7">
    <location>
        <begin position="151"/>
        <end position="169"/>
    </location>
</feature>
<dbReference type="PROSITE" id="PS50850">
    <property type="entry name" value="MFS"/>
    <property type="match status" value="1"/>
</dbReference>
<dbReference type="InterPro" id="IPR036259">
    <property type="entry name" value="MFS_trans_sf"/>
</dbReference>
<dbReference type="GO" id="GO:0016020">
    <property type="term" value="C:membrane"/>
    <property type="evidence" value="ECO:0007669"/>
    <property type="project" value="UniProtKB-SubCell"/>
</dbReference>
<dbReference type="FunFam" id="1.20.1250.20:FF:000106">
    <property type="entry name" value="MFS transporter, putative"/>
    <property type="match status" value="1"/>
</dbReference>
<dbReference type="OrthoDB" id="2985014at2759"/>
<dbReference type="SUPFAM" id="SSF103473">
    <property type="entry name" value="MFS general substrate transporter"/>
    <property type="match status" value="1"/>
</dbReference>
<sequence length="499" mass="55348">MSSFSEKSQPVQSKTSEHDGDVIQDEAIHVPGYDPTLTIESGETRRALLKVDFFILPFIVLCFCFLQFDRTNIGNALTDTLRTDININNSDINLAQTLFTVGFIVTELPFNMISKYMGPERFLPITMFLWGIATWSQIFLKNARGLCAARFFIGALEGGYIPGFALYISRYYTNQELALRYAIFWASNSFAGALGGPLSIGLLSLRGRGGLHGWQWLFLIESVLTCFLGVLAYLYFPHNAAKPKTFFGKSFNIFTEREASIIVTRVIRNYPTKALRYGQPVLLSHIVDTFTDWRLYGHLVAGLLSMVMISPMNTYAPSIIKSLGFTSLQANGLNSVGSVCALIWSVTLAFSSDHFRERGFHIALGYLWGAAGLLWLALAPNGVSKWTLYGGVVWTQMGMGCVQAISAAWLTTKMQDYKRPVALAAYVMSIQLANFPGNQLFRTQDAPRYTRGLSIAAGCAIAAAVVILVWKLLYRLFDNGDAGVEAKFQVASDETRSEI</sequence>
<keyword evidence="3 7" id="KW-0812">Transmembrane</keyword>
<feature type="transmembrane region" description="Helical" evidence="7">
    <location>
        <begin position="181"/>
        <end position="204"/>
    </location>
</feature>
<feature type="transmembrane region" description="Helical" evidence="7">
    <location>
        <begin position="386"/>
        <end position="409"/>
    </location>
</feature>
<feature type="transmembrane region" description="Helical" evidence="7">
    <location>
        <begin position="216"/>
        <end position="236"/>
    </location>
</feature>
<evidence type="ECO:0000313" key="9">
    <source>
        <dbReference type="EMBL" id="PNP86043.1"/>
    </source>
</evidence>
<evidence type="ECO:0000256" key="3">
    <source>
        <dbReference type="ARBA" id="ARBA00022692"/>
    </source>
</evidence>
<feature type="domain" description="Major facilitator superfamily (MFS) profile" evidence="8">
    <location>
        <begin position="55"/>
        <end position="499"/>
    </location>
</feature>